<reference evidence="1 2" key="1">
    <citation type="submission" date="2016-10" db="EMBL/GenBank/DDBJ databases">
        <authorList>
            <person name="de Groot N.N."/>
        </authorList>
    </citation>
    <scope>NUCLEOTIDE SEQUENCE [LARGE SCALE GENOMIC DNA]</scope>
    <source>
        <strain evidence="1 2">CGMCC 1.9157</strain>
    </source>
</reference>
<organism evidence="1 2">
    <name type="scientific">Cohaesibacter marisflavi</name>
    <dbReference type="NCBI Taxonomy" id="655353"/>
    <lineage>
        <taxon>Bacteria</taxon>
        <taxon>Pseudomonadati</taxon>
        <taxon>Pseudomonadota</taxon>
        <taxon>Alphaproteobacteria</taxon>
        <taxon>Hyphomicrobiales</taxon>
        <taxon>Cohaesibacteraceae</taxon>
    </lineage>
</organism>
<dbReference type="InterPro" id="IPR003772">
    <property type="entry name" value="YceD"/>
</dbReference>
<accession>A0A1I5B2A7</accession>
<dbReference type="Proteomes" id="UP000199236">
    <property type="component" value="Unassembled WGS sequence"/>
</dbReference>
<evidence type="ECO:0000313" key="2">
    <source>
        <dbReference type="Proteomes" id="UP000199236"/>
    </source>
</evidence>
<gene>
    <name evidence="1" type="ORF">SAMN04488056_101690</name>
</gene>
<protein>
    <submittedName>
        <fullName evidence="1">Uncharacterized metal-binding protein YceD, DUF177 family</fullName>
    </submittedName>
</protein>
<proteinExistence type="predicted"/>
<dbReference type="STRING" id="655353.SAMN04488056_101690"/>
<sequence>MSQILATRPTFLAIAHCTFNRTHDRAFEHKEENAIMSKKSTDPVLAPRAPVISLPINVARLKSLGEMVKGSADAEALNELRTRLGILAVNAFSIEAKVSPWKKRGVQIEGHVRGEVEQSCVVTLAPVVEQIDEPFRITLVPKGSEFAKRAIENATMSEMVIDPEGEDPPEEFEGEEIDVGEYAEEFFALSLDDYPRAPGVEFSGHIEDKAAFDGSENPFAALAVLKEPKPKDE</sequence>
<dbReference type="Pfam" id="PF02620">
    <property type="entry name" value="YceD"/>
    <property type="match status" value="1"/>
</dbReference>
<dbReference type="AlphaFoldDB" id="A0A1I5B2A7"/>
<evidence type="ECO:0000313" key="1">
    <source>
        <dbReference type="EMBL" id="SFN68760.1"/>
    </source>
</evidence>
<keyword evidence="2" id="KW-1185">Reference proteome</keyword>
<dbReference type="EMBL" id="FOVR01000001">
    <property type="protein sequence ID" value="SFN68760.1"/>
    <property type="molecule type" value="Genomic_DNA"/>
</dbReference>
<name>A0A1I5B2A7_9HYPH</name>